<dbReference type="AlphaFoldDB" id="A0A381V3P9"/>
<feature type="domain" description="Luciferase-like" evidence="2">
    <location>
        <begin position="15"/>
        <end position="301"/>
    </location>
</feature>
<dbReference type="Gene3D" id="3.20.20.30">
    <property type="entry name" value="Luciferase-like domain"/>
    <property type="match status" value="1"/>
</dbReference>
<dbReference type="CDD" id="cd01097">
    <property type="entry name" value="Tetrahydromethanopterin_reductase"/>
    <property type="match status" value="1"/>
</dbReference>
<dbReference type="PANTHER" id="PTHR43244">
    <property type="match status" value="1"/>
</dbReference>
<dbReference type="SUPFAM" id="SSF51679">
    <property type="entry name" value="Bacterial luciferase-like"/>
    <property type="match status" value="1"/>
</dbReference>
<accession>A0A381V3P9</accession>
<dbReference type="PANTHER" id="PTHR43244:SF1">
    <property type="entry name" value="5,10-METHYLENETETRAHYDROMETHANOPTERIN REDUCTASE"/>
    <property type="match status" value="1"/>
</dbReference>
<proteinExistence type="predicted"/>
<dbReference type="InterPro" id="IPR050564">
    <property type="entry name" value="F420-G6PD/mer"/>
</dbReference>
<organism evidence="3">
    <name type="scientific">marine metagenome</name>
    <dbReference type="NCBI Taxonomy" id="408172"/>
    <lineage>
        <taxon>unclassified sequences</taxon>
        <taxon>metagenomes</taxon>
        <taxon>ecological metagenomes</taxon>
    </lineage>
</organism>
<evidence type="ECO:0000259" key="2">
    <source>
        <dbReference type="Pfam" id="PF00296"/>
    </source>
</evidence>
<reference evidence="3" key="1">
    <citation type="submission" date="2018-05" db="EMBL/GenBank/DDBJ databases">
        <authorList>
            <person name="Lanie J.A."/>
            <person name="Ng W.-L."/>
            <person name="Kazmierczak K.M."/>
            <person name="Andrzejewski T.M."/>
            <person name="Davidsen T.M."/>
            <person name="Wayne K.J."/>
            <person name="Tettelin H."/>
            <person name="Glass J.I."/>
            <person name="Rusch D."/>
            <person name="Podicherti R."/>
            <person name="Tsui H.-C.T."/>
            <person name="Winkler M.E."/>
        </authorList>
    </citation>
    <scope>NUCLEOTIDE SEQUENCE</scope>
</reference>
<evidence type="ECO:0000313" key="3">
    <source>
        <dbReference type="EMBL" id="SVA35020.1"/>
    </source>
</evidence>
<protein>
    <recommendedName>
        <fullName evidence="2">Luciferase-like domain-containing protein</fullName>
    </recommendedName>
</protein>
<sequence length="330" mass="35072">MTGQPAIGVVMGSAIAPEQLVSGARTAESVGFDEIWLAEDYFFTGGISGATMVLDATEHIRVATGIVSAVVRHPAVLAMEIATISRVHPNRFTAGIGLGVPAWIRQMGLHPRSSLAAMRECVSSVKALLRGEELSFDGATISFDKVSLTYPEEIATPIHMGVSGPKMLKLSGEIADGTVLSVAASHDYVRWAKEQIDAGRSVGGREDRHRVTVFALYSVDKDPDVARAAVRGPLGFYKATGTNALTDVYGNSKQIEALLAEHGADSLADHMPDQWIEDLTIAGTPEECADKIRGFGAAGADVVALFPLPTERVDDLVELTAREVLPRLGP</sequence>
<keyword evidence="1" id="KW-0560">Oxidoreductase</keyword>
<dbReference type="Pfam" id="PF00296">
    <property type="entry name" value="Bac_luciferase"/>
    <property type="match status" value="1"/>
</dbReference>
<name>A0A381V3P9_9ZZZZ</name>
<evidence type="ECO:0000256" key="1">
    <source>
        <dbReference type="ARBA" id="ARBA00023002"/>
    </source>
</evidence>
<dbReference type="GO" id="GO:0016705">
    <property type="term" value="F:oxidoreductase activity, acting on paired donors, with incorporation or reduction of molecular oxygen"/>
    <property type="evidence" value="ECO:0007669"/>
    <property type="project" value="InterPro"/>
</dbReference>
<dbReference type="InterPro" id="IPR011251">
    <property type="entry name" value="Luciferase-like_dom"/>
</dbReference>
<dbReference type="InterPro" id="IPR036661">
    <property type="entry name" value="Luciferase-like_sf"/>
</dbReference>
<gene>
    <name evidence="3" type="ORF">METZ01_LOCUS87874</name>
</gene>
<dbReference type="EMBL" id="UINC01007774">
    <property type="protein sequence ID" value="SVA35020.1"/>
    <property type="molecule type" value="Genomic_DNA"/>
</dbReference>